<gene>
    <name evidence="1" type="ORF">Mgra_00009609</name>
</gene>
<proteinExistence type="predicted"/>
<dbReference type="AlphaFoldDB" id="A0A8S9Z7D6"/>
<name>A0A8S9Z7D6_9BILA</name>
<evidence type="ECO:0000313" key="2">
    <source>
        <dbReference type="Proteomes" id="UP000605970"/>
    </source>
</evidence>
<evidence type="ECO:0000313" key="1">
    <source>
        <dbReference type="EMBL" id="KAF7627099.1"/>
    </source>
</evidence>
<comment type="caution">
    <text evidence="1">The sequence shown here is derived from an EMBL/GenBank/DDBJ whole genome shotgun (WGS) entry which is preliminary data.</text>
</comment>
<dbReference type="Proteomes" id="UP000605970">
    <property type="component" value="Unassembled WGS sequence"/>
</dbReference>
<sequence>MANTFLSYYQAMWEIIQKNRPNKFRSHLKNLFNFKEAIGCVGFIDKKPLKLGIPKTTQLTPKD</sequence>
<protein>
    <submittedName>
        <fullName evidence="1">Uncharacterized protein</fullName>
    </submittedName>
</protein>
<keyword evidence="2" id="KW-1185">Reference proteome</keyword>
<reference evidence="1" key="1">
    <citation type="journal article" date="2020" name="Ecol. Evol.">
        <title>Genome structure and content of the rice root-knot nematode (Meloidogyne graminicola).</title>
        <authorList>
            <person name="Phan N.T."/>
            <person name="Danchin E.G.J."/>
            <person name="Klopp C."/>
            <person name="Perfus-Barbeoch L."/>
            <person name="Kozlowski D.K."/>
            <person name="Koutsovoulos G.D."/>
            <person name="Lopez-Roques C."/>
            <person name="Bouchez O."/>
            <person name="Zahm M."/>
            <person name="Besnard G."/>
            <person name="Bellafiore S."/>
        </authorList>
    </citation>
    <scope>NUCLEOTIDE SEQUENCE</scope>
    <source>
        <strain evidence="1">VN-18</strain>
    </source>
</reference>
<organism evidence="1 2">
    <name type="scientific">Meloidogyne graminicola</name>
    <dbReference type="NCBI Taxonomy" id="189291"/>
    <lineage>
        <taxon>Eukaryota</taxon>
        <taxon>Metazoa</taxon>
        <taxon>Ecdysozoa</taxon>
        <taxon>Nematoda</taxon>
        <taxon>Chromadorea</taxon>
        <taxon>Rhabditida</taxon>
        <taxon>Tylenchina</taxon>
        <taxon>Tylenchomorpha</taxon>
        <taxon>Tylenchoidea</taxon>
        <taxon>Meloidogynidae</taxon>
        <taxon>Meloidogyninae</taxon>
        <taxon>Meloidogyne</taxon>
    </lineage>
</organism>
<dbReference type="EMBL" id="JABEBT010000169">
    <property type="protein sequence ID" value="KAF7627099.1"/>
    <property type="molecule type" value="Genomic_DNA"/>
</dbReference>
<accession>A0A8S9Z7D6</accession>